<evidence type="ECO:0000313" key="1">
    <source>
        <dbReference type="EMBL" id="MCY1722395.1"/>
    </source>
</evidence>
<gene>
    <name evidence="1" type="ORF">OU798_18750</name>
</gene>
<comment type="caution">
    <text evidence="1">The sequence shown here is derived from an EMBL/GenBank/DDBJ whole genome shotgun (WGS) entry which is preliminary data.</text>
</comment>
<proteinExistence type="predicted"/>
<dbReference type="AlphaFoldDB" id="A0A9X3F8N6"/>
<dbReference type="InterPro" id="IPR025631">
    <property type="entry name" value="Porin_10"/>
</dbReference>
<evidence type="ECO:0000313" key="2">
    <source>
        <dbReference type="Proteomes" id="UP001145087"/>
    </source>
</evidence>
<dbReference type="EMBL" id="JAPOHD010000056">
    <property type="protein sequence ID" value="MCY1722395.1"/>
    <property type="molecule type" value="Genomic_DNA"/>
</dbReference>
<keyword evidence="2" id="KW-1185">Reference proteome</keyword>
<sequence>MYKARFSFITFLFILLVPLISLAQYDQGLEVGGEMDEDAVEKDTPKKEVVSHTKLWNIDGYGAFQDSTKLDTLHDYTHIFHPVYKKALTATYVGNYGTPAIDNNFFNRNYSTSYFFAQSREAYLLNPGNLEYYNATTPYTRMDYSQSENKSKNNETRFNVVHSQNISPFWNFTFRTNQEKSDGQFTSQQAKNNFVALYTSYNRDAWNIYGGLISNLIQNQENGGLKSDSSIYNGQDAEFWNMRLSKSASKFATSSYFANSEYRVGKYVEAEDETEIFIPVVGFLYSFQYDRNKQEFKEEEDTTNDFFANTYYPEDYTIDSIRFNRVTNVFQLKQYESISKKYTFGKRAYLGHEYNHGSMPGTQLNDSTHIRKDIQYSNVFVGGGIFRETGRFWTWNFDGKFYLAGRNSGQVELNGDISKPFKFWGDSTASINFTGSIENLVPDYFQDKFYSNHFRWDQSLSMEQRMTIGGNIRLPERKLDMGATYSILNNYIYNDTLGIPNQANTQILVLSAYFDKDFNYRNLHFRTRVLWQKASNKEFIHLPDLSTFVSAYYQFTISKVMFTQIGTDVRYNTKYYADAYSPATGLFYLQNDKQYGNYPYIDVYANLRLKRTRVFFKWVNIGTNFLNGEYMTSPHYPMNRSTFRLGVSWAFYD</sequence>
<protein>
    <submittedName>
        <fullName evidence="1">Porin</fullName>
    </submittedName>
</protein>
<dbReference type="Pfam" id="PF14121">
    <property type="entry name" value="Porin_10"/>
    <property type="match status" value="1"/>
</dbReference>
<name>A0A9X3F8N6_9BACT</name>
<organism evidence="1 2">
    <name type="scientific">Draconibacterium aestuarii</name>
    <dbReference type="NCBI Taxonomy" id="2998507"/>
    <lineage>
        <taxon>Bacteria</taxon>
        <taxon>Pseudomonadati</taxon>
        <taxon>Bacteroidota</taxon>
        <taxon>Bacteroidia</taxon>
        <taxon>Marinilabiliales</taxon>
        <taxon>Prolixibacteraceae</taxon>
        <taxon>Draconibacterium</taxon>
    </lineage>
</organism>
<dbReference type="RefSeq" id="WP_343334721.1">
    <property type="nucleotide sequence ID" value="NZ_JAPOHD010000056.1"/>
</dbReference>
<reference evidence="1" key="1">
    <citation type="submission" date="2022-11" db="EMBL/GenBank/DDBJ databases">
        <title>Marilongibacter aestuarii gen. nov., sp. nov., isolated from tidal flat sediment.</title>
        <authorList>
            <person name="Jiayan W."/>
        </authorList>
    </citation>
    <scope>NUCLEOTIDE SEQUENCE</scope>
    <source>
        <strain evidence="1">Z1-6</strain>
    </source>
</reference>
<dbReference type="Proteomes" id="UP001145087">
    <property type="component" value="Unassembled WGS sequence"/>
</dbReference>
<accession>A0A9X3F8N6</accession>